<sequence length="457" mass="50291">MRKMKTAAALLTICLVVLSLAACGSSNNNQQNNGNSANASNAPANNAAGADEGEKAKDPVTLSFVISNTEDTVPYTKIFEAYEQKTGNKVELQALPGGDYDNLIKTRFSTGDFPDLFLMQPGTKQYVKLRADETLKDWSGEAGVWDNVIESIKEFQTDTNGKVYGVPFGNTGMMGVFYNKDVFAKVGVAPPKNYADLIEIAKKIKAAGITPFYEGVKDGWPSQVFYFTGWVSDVDPAVGDEGVNKLNANALKLNEIPELKTLFEKQKELKDLDLFQKNVMAGTYDELQNEMGDGKVAMAFMLDGIVPQMEKKFGKEFVTDKLGFFPFPSDTDEGTAMITPPNQLMVPTKSKHYDAAVDLVKFMIEKDSVNMFYANHPGIPIFKDATSVLYPVQETVQKFIDDGKSKVNVQNRLTASFGDFAKTLQNFFLSGDVDAAINEFSDNYQKDGKAKRLAGFE</sequence>
<evidence type="ECO:0000313" key="4">
    <source>
        <dbReference type="Proteomes" id="UP001519887"/>
    </source>
</evidence>
<organism evidence="3 4">
    <name type="scientific">Paenibacillus sepulcri</name>
    <dbReference type="NCBI Taxonomy" id="359917"/>
    <lineage>
        <taxon>Bacteria</taxon>
        <taxon>Bacillati</taxon>
        <taxon>Bacillota</taxon>
        <taxon>Bacilli</taxon>
        <taxon>Bacillales</taxon>
        <taxon>Paenibacillaceae</taxon>
        <taxon>Paenibacillus</taxon>
    </lineage>
</organism>
<feature type="compositionally biased region" description="Low complexity" evidence="1">
    <location>
        <begin position="32"/>
        <end position="50"/>
    </location>
</feature>
<dbReference type="Proteomes" id="UP001519887">
    <property type="component" value="Unassembled WGS sequence"/>
</dbReference>
<dbReference type="Pfam" id="PF01547">
    <property type="entry name" value="SBP_bac_1"/>
    <property type="match status" value="1"/>
</dbReference>
<feature type="chain" id="PRO_5046898593" evidence="2">
    <location>
        <begin position="22"/>
        <end position="457"/>
    </location>
</feature>
<reference evidence="3 4" key="1">
    <citation type="submission" date="2021-07" db="EMBL/GenBank/DDBJ databases">
        <title>Paenibacillus radiodurans sp. nov., isolated from the southeastern edge of Tengger Desert.</title>
        <authorList>
            <person name="Zhang G."/>
        </authorList>
    </citation>
    <scope>NUCLEOTIDE SEQUENCE [LARGE SCALE GENOMIC DNA]</scope>
    <source>
        <strain evidence="3 4">CCM 7311</strain>
    </source>
</reference>
<dbReference type="PROSITE" id="PS51257">
    <property type="entry name" value="PROKAR_LIPOPROTEIN"/>
    <property type="match status" value="1"/>
</dbReference>
<name>A0ABS7C6A1_9BACL</name>
<keyword evidence="4" id="KW-1185">Reference proteome</keyword>
<dbReference type="PANTHER" id="PTHR43649">
    <property type="entry name" value="ARABINOSE-BINDING PROTEIN-RELATED"/>
    <property type="match status" value="1"/>
</dbReference>
<evidence type="ECO:0000256" key="1">
    <source>
        <dbReference type="SAM" id="MobiDB-lite"/>
    </source>
</evidence>
<dbReference type="InterPro" id="IPR050490">
    <property type="entry name" value="Bact_solute-bd_prot1"/>
</dbReference>
<evidence type="ECO:0000256" key="2">
    <source>
        <dbReference type="SAM" id="SignalP"/>
    </source>
</evidence>
<gene>
    <name evidence="3" type="ORF">K0U00_20475</name>
</gene>
<dbReference type="EMBL" id="JAHZIK010000573">
    <property type="protein sequence ID" value="MBW7456414.1"/>
    <property type="molecule type" value="Genomic_DNA"/>
</dbReference>
<feature type="region of interest" description="Disordered" evidence="1">
    <location>
        <begin position="32"/>
        <end position="55"/>
    </location>
</feature>
<evidence type="ECO:0000313" key="3">
    <source>
        <dbReference type="EMBL" id="MBW7456414.1"/>
    </source>
</evidence>
<dbReference type="Gene3D" id="3.40.190.10">
    <property type="entry name" value="Periplasmic binding protein-like II"/>
    <property type="match status" value="2"/>
</dbReference>
<feature type="signal peptide" evidence="2">
    <location>
        <begin position="1"/>
        <end position="21"/>
    </location>
</feature>
<protein>
    <submittedName>
        <fullName evidence="3">ABC transporter substrate-binding protein</fullName>
    </submittedName>
</protein>
<proteinExistence type="predicted"/>
<dbReference type="SUPFAM" id="SSF53850">
    <property type="entry name" value="Periplasmic binding protein-like II"/>
    <property type="match status" value="1"/>
</dbReference>
<keyword evidence="2" id="KW-0732">Signal</keyword>
<dbReference type="InterPro" id="IPR006059">
    <property type="entry name" value="SBP"/>
</dbReference>
<accession>A0ABS7C6A1</accession>
<comment type="caution">
    <text evidence="3">The sequence shown here is derived from an EMBL/GenBank/DDBJ whole genome shotgun (WGS) entry which is preliminary data.</text>
</comment>